<feature type="compositionally biased region" description="Polar residues" evidence="1">
    <location>
        <begin position="108"/>
        <end position="129"/>
    </location>
</feature>
<evidence type="ECO:0000256" key="1">
    <source>
        <dbReference type="SAM" id="MobiDB-lite"/>
    </source>
</evidence>
<dbReference type="Proteomes" id="UP000192247">
    <property type="component" value="Unassembled WGS sequence"/>
</dbReference>
<name>A0A1V9XPB2_9ACAR</name>
<feature type="compositionally biased region" description="Polar residues" evidence="1">
    <location>
        <begin position="75"/>
        <end position="88"/>
    </location>
</feature>
<dbReference type="EMBL" id="MNPL01006522">
    <property type="protein sequence ID" value="OQR75334.1"/>
    <property type="molecule type" value="Genomic_DNA"/>
</dbReference>
<dbReference type="AlphaFoldDB" id="A0A1V9XPB2"/>
<evidence type="ECO:0000313" key="2">
    <source>
        <dbReference type="EMBL" id="OQR75334.1"/>
    </source>
</evidence>
<keyword evidence="3" id="KW-1185">Reference proteome</keyword>
<protein>
    <submittedName>
        <fullName evidence="2">Uncharacterized protein</fullName>
    </submittedName>
</protein>
<gene>
    <name evidence="2" type="ORF">BIW11_08490</name>
</gene>
<feature type="region of interest" description="Disordered" evidence="1">
    <location>
        <begin position="75"/>
        <end position="160"/>
    </location>
</feature>
<accession>A0A1V9XPB2</accession>
<proteinExistence type="predicted"/>
<organism evidence="2 3">
    <name type="scientific">Tropilaelaps mercedesae</name>
    <dbReference type="NCBI Taxonomy" id="418985"/>
    <lineage>
        <taxon>Eukaryota</taxon>
        <taxon>Metazoa</taxon>
        <taxon>Ecdysozoa</taxon>
        <taxon>Arthropoda</taxon>
        <taxon>Chelicerata</taxon>
        <taxon>Arachnida</taxon>
        <taxon>Acari</taxon>
        <taxon>Parasitiformes</taxon>
        <taxon>Mesostigmata</taxon>
        <taxon>Gamasina</taxon>
        <taxon>Dermanyssoidea</taxon>
        <taxon>Laelapidae</taxon>
        <taxon>Tropilaelaps</taxon>
    </lineage>
</organism>
<reference evidence="2 3" key="1">
    <citation type="journal article" date="2017" name="Gigascience">
        <title>Draft genome of the honey bee ectoparasitic mite, Tropilaelaps mercedesae, is shaped by the parasitic life history.</title>
        <authorList>
            <person name="Dong X."/>
            <person name="Armstrong S.D."/>
            <person name="Xia D."/>
            <person name="Makepeace B.L."/>
            <person name="Darby A.C."/>
            <person name="Kadowaki T."/>
        </authorList>
    </citation>
    <scope>NUCLEOTIDE SEQUENCE [LARGE SCALE GENOMIC DNA]</scope>
    <source>
        <strain evidence="2">Wuxi-XJTLU</strain>
    </source>
</reference>
<dbReference type="OrthoDB" id="8121163at2759"/>
<feature type="compositionally biased region" description="Basic and acidic residues" evidence="1">
    <location>
        <begin position="135"/>
        <end position="160"/>
    </location>
</feature>
<comment type="caution">
    <text evidence="2">The sequence shown here is derived from an EMBL/GenBank/DDBJ whole genome shotgun (WGS) entry which is preliminary data.</text>
</comment>
<dbReference type="InParanoid" id="A0A1V9XPB2"/>
<sequence>MAGVRWLTMKNLADGGSERWWGSVPLHERGSPLPHNPPKEFFSFDLKDADLIEILWKQDVDLGIPLEDYRPAHNTATSAQQHQVTPQTGFPAPTAGQAKAFPTPFTALESQQPNEQRQHHLNSSSQYFATSAADKAIKKGYEAEPYRIDTETGKEGHGGE</sequence>
<evidence type="ECO:0000313" key="3">
    <source>
        <dbReference type="Proteomes" id="UP000192247"/>
    </source>
</evidence>